<reference evidence="2" key="1">
    <citation type="submission" date="2021-02" db="EMBL/GenBank/DDBJ databases">
        <authorList>
            <person name="Nowell W R."/>
        </authorList>
    </citation>
    <scope>NUCLEOTIDE SEQUENCE</scope>
    <source>
        <strain evidence="2">Ploen Becks lab</strain>
    </source>
</reference>
<evidence type="ECO:0000313" key="3">
    <source>
        <dbReference type="Proteomes" id="UP000663879"/>
    </source>
</evidence>
<organism evidence="2 3">
    <name type="scientific">Brachionus calyciflorus</name>
    <dbReference type="NCBI Taxonomy" id="104777"/>
    <lineage>
        <taxon>Eukaryota</taxon>
        <taxon>Metazoa</taxon>
        <taxon>Spiralia</taxon>
        <taxon>Gnathifera</taxon>
        <taxon>Rotifera</taxon>
        <taxon>Eurotatoria</taxon>
        <taxon>Monogononta</taxon>
        <taxon>Pseudotrocha</taxon>
        <taxon>Ploima</taxon>
        <taxon>Brachionidae</taxon>
        <taxon>Brachionus</taxon>
    </lineage>
</organism>
<name>A0A813QHD7_9BILA</name>
<evidence type="ECO:0000256" key="1">
    <source>
        <dbReference type="SAM" id="Coils"/>
    </source>
</evidence>
<gene>
    <name evidence="2" type="ORF">OXX778_LOCUS4778</name>
</gene>
<feature type="coiled-coil region" evidence="1">
    <location>
        <begin position="103"/>
        <end position="130"/>
    </location>
</feature>
<keyword evidence="3" id="KW-1185">Reference proteome</keyword>
<dbReference type="Proteomes" id="UP000663879">
    <property type="component" value="Unassembled WGS sequence"/>
</dbReference>
<sequence>MSRAIKRIPPNKESLGLSGWIDISERLELTVIESEQEINKLKNERLDDATKLLVVNDNIKALETKNKTLSEENDSKTQETVLNLNNEIITHRESILELESDNLLGSEDSIEELKTEIKNLKEAEVNNKITIDLLNEAKLVLTTKNRDLSLELENL</sequence>
<feature type="non-terminal residue" evidence="2">
    <location>
        <position position="155"/>
    </location>
</feature>
<proteinExistence type="predicted"/>
<keyword evidence="1" id="KW-0175">Coiled coil</keyword>
<dbReference type="AlphaFoldDB" id="A0A813QHD7"/>
<evidence type="ECO:0000313" key="2">
    <source>
        <dbReference type="EMBL" id="CAF0767638.1"/>
    </source>
</evidence>
<feature type="coiled-coil region" evidence="1">
    <location>
        <begin position="24"/>
        <end position="79"/>
    </location>
</feature>
<protein>
    <submittedName>
        <fullName evidence="2">Uncharacterized protein</fullName>
    </submittedName>
</protein>
<accession>A0A813QHD7</accession>
<comment type="caution">
    <text evidence="2">The sequence shown here is derived from an EMBL/GenBank/DDBJ whole genome shotgun (WGS) entry which is preliminary data.</text>
</comment>
<dbReference type="EMBL" id="CAJNOC010000487">
    <property type="protein sequence ID" value="CAF0767638.1"/>
    <property type="molecule type" value="Genomic_DNA"/>
</dbReference>